<accession>A0ABQ5W1J0</accession>
<reference evidence="2" key="1">
    <citation type="journal article" date="2019" name="Int. J. Syst. Evol. Microbiol.">
        <title>The Global Catalogue of Microorganisms (GCM) 10K type strain sequencing project: providing services to taxonomists for standard genome sequencing and annotation.</title>
        <authorList>
            <consortium name="The Broad Institute Genomics Platform"/>
            <consortium name="The Broad Institute Genome Sequencing Center for Infectious Disease"/>
            <person name="Wu L."/>
            <person name="Ma J."/>
        </authorList>
    </citation>
    <scope>NUCLEOTIDE SEQUENCE [LARGE SCALE GENOMIC DNA]</scope>
    <source>
        <strain evidence="2">NBRC 112416</strain>
    </source>
</reference>
<protein>
    <submittedName>
        <fullName evidence="1">Uncharacterized protein</fullName>
    </submittedName>
</protein>
<evidence type="ECO:0000313" key="1">
    <source>
        <dbReference type="EMBL" id="GLQ53588.1"/>
    </source>
</evidence>
<evidence type="ECO:0000313" key="2">
    <source>
        <dbReference type="Proteomes" id="UP001156691"/>
    </source>
</evidence>
<proteinExistence type="predicted"/>
<dbReference type="Proteomes" id="UP001156691">
    <property type="component" value="Unassembled WGS sequence"/>
</dbReference>
<comment type="caution">
    <text evidence="1">The sequence shown here is derived from an EMBL/GenBank/DDBJ whole genome shotgun (WGS) entry which is preliminary data.</text>
</comment>
<sequence length="90" mass="10363">MSQLRSTTLESARPRLVDAIVRHVDGHRLRSQQIKERYRAFDRRLMSEIRAARAHGDFCRLGPDRLIAIAEALDIDTQPLLYPPAERRAA</sequence>
<keyword evidence="2" id="KW-1185">Reference proteome</keyword>
<dbReference type="EMBL" id="BSNS01000004">
    <property type="protein sequence ID" value="GLQ53588.1"/>
    <property type="molecule type" value="Genomic_DNA"/>
</dbReference>
<dbReference type="RefSeq" id="WP_284339033.1">
    <property type="nucleotide sequence ID" value="NZ_BSNS01000004.1"/>
</dbReference>
<gene>
    <name evidence="1" type="ORF">GCM10010862_08470</name>
</gene>
<name>A0ABQ5W1J0_9HYPH</name>
<organism evidence="1 2">
    <name type="scientific">Devosia nitrariae</name>
    <dbReference type="NCBI Taxonomy" id="2071872"/>
    <lineage>
        <taxon>Bacteria</taxon>
        <taxon>Pseudomonadati</taxon>
        <taxon>Pseudomonadota</taxon>
        <taxon>Alphaproteobacteria</taxon>
        <taxon>Hyphomicrobiales</taxon>
        <taxon>Devosiaceae</taxon>
        <taxon>Devosia</taxon>
    </lineage>
</organism>